<protein>
    <submittedName>
        <fullName evidence="1">Uncharacterized protein</fullName>
    </submittedName>
</protein>
<evidence type="ECO:0000313" key="2">
    <source>
        <dbReference type="Proteomes" id="UP000198382"/>
    </source>
</evidence>
<evidence type="ECO:0000313" key="1">
    <source>
        <dbReference type="EMBL" id="OXA75742.1"/>
    </source>
</evidence>
<keyword evidence="2" id="KW-1185">Reference proteome</keyword>
<dbReference type="Proteomes" id="UP000198382">
    <property type="component" value="Unassembled WGS sequence"/>
</dbReference>
<sequence>MNLKSLIMKTLFKTKLALLIIVTGLLFSCKKNETVPADTYTDTTGTAVDSVTAPIDTTTIDTTRVKTDTTRTATPK</sequence>
<name>A0ABX4BJS7_FLAFR</name>
<gene>
    <name evidence="1" type="ORF">B0A65_21245</name>
</gene>
<accession>A0ABX4BJS7</accession>
<reference evidence="1 2" key="1">
    <citation type="submission" date="2016-11" db="EMBL/GenBank/DDBJ databases">
        <title>Whole genomes of Flavobacteriaceae.</title>
        <authorList>
            <person name="Stine C."/>
            <person name="Li C."/>
            <person name="Tadesse D."/>
        </authorList>
    </citation>
    <scope>NUCLEOTIDE SEQUENCE [LARGE SCALE GENOMIC DNA]</scope>
    <source>
        <strain evidence="1 2">DSM 15937</strain>
    </source>
</reference>
<dbReference type="EMBL" id="MUGV01000043">
    <property type="protein sequence ID" value="OXA75742.1"/>
    <property type="molecule type" value="Genomic_DNA"/>
</dbReference>
<dbReference type="PROSITE" id="PS51257">
    <property type="entry name" value="PROKAR_LIPOPROTEIN"/>
    <property type="match status" value="1"/>
</dbReference>
<proteinExistence type="predicted"/>
<organism evidence="1 2">
    <name type="scientific">Flavobacterium frigidimaris</name>
    <dbReference type="NCBI Taxonomy" id="262320"/>
    <lineage>
        <taxon>Bacteria</taxon>
        <taxon>Pseudomonadati</taxon>
        <taxon>Bacteroidota</taxon>
        <taxon>Flavobacteriia</taxon>
        <taxon>Flavobacteriales</taxon>
        <taxon>Flavobacteriaceae</taxon>
        <taxon>Flavobacterium</taxon>
    </lineage>
</organism>
<comment type="caution">
    <text evidence="1">The sequence shown here is derived from an EMBL/GenBank/DDBJ whole genome shotgun (WGS) entry which is preliminary data.</text>
</comment>